<gene>
    <name evidence="3" type="ORF">SAMN05216418_2866</name>
</gene>
<evidence type="ECO:0000313" key="4">
    <source>
        <dbReference type="Proteomes" id="UP000183203"/>
    </source>
</evidence>
<keyword evidence="2" id="KW-0812">Transmembrane</keyword>
<accession>A0A1G6NXB4</accession>
<reference evidence="3 4" key="1">
    <citation type="submission" date="2016-09" db="EMBL/GenBank/DDBJ databases">
        <authorList>
            <person name="Capua I."/>
            <person name="De Benedictis P."/>
            <person name="Joannis T."/>
            <person name="Lombin L.H."/>
            <person name="Cattoli G."/>
        </authorList>
    </citation>
    <scope>NUCLEOTIDE SEQUENCE [LARGE SCALE GENOMIC DNA]</scope>
    <source>
        <strain evidence="3 4">NIO-1002</strain>
    </source>
</reference>
<dbReference type="EMBL" id="FMYG01000006">
    <property type="protein sequence ID" value="SDC71805.1"/>
    <property type="molecule type" value="Genomic_DNA"/>
</dbReference>
<protein>
    <submittedName>
        <fullName evidence="3">Uncharacterized protein</fullName>
    </submittedName>
</protein>
<sequence>MTVDAWVAIATVAAVVVTAVAGLTKATADLIGAWRRPDKTPAPEVGIPAVAEHVDDDIDYRAYADMKDQLKKAETRAEKAEGERDYWMRRALGIDEDTHPT</sequence>
<evidence type="ECO:0000256" key="2">
    <source>
        <dbReference type="SAM" id="Phobius"/>
    </source>
</evidence>
<dbReference type="STRING" id="993073.AS029_12930"/>
<evidence type="ECO:0000313" key="3">
    <source>
        <dbReference type="EMBL" id="SDC71805.1"/>
    </source>
</evidence>
<keyword evidence="2" id="KW-0472">Membrane</keyword>
<organism evidence="3 4">
    <name type="scientific">Microbacterium enclense</name>
    <dbReference type="NCBI Taxonomy" id="993073"/>
    <lineage>
        <taxon>Bacteria</taxon>
        <taxon>Bacillati</taxon>
        <taxon>Actinomycetota</taxon>
        <taxon>Actinomycetes</taxon>
        <taxon>Micrococcales</taxon>
        <taxon>Microbacteriaceae</taxon>
        <taxon>Microbacterium</taxon>
    </lineage>
</organism>
<evidence type="ECO:0000256" key="1">
    <source>
        <dbReference type="SAM" id="Coils"/>
    </source>
</evidence>
<feature type="transmembrane region" description="Helical" evidence="2">
    <location>
        <begin position="6"/>
        <end position="26"/>
    </location>
</feature>
<dbReference type="AlphaFoldDB" id="A0A1G6NXB4"/>
<name>A0A1G6NXB4_9MICO</name>
<dbReference type="Proteomes" id="UP000183203">
    <property type="component" value="Unassembled WGS sequence"/>
</dbReference>
<feature type="coiled-coil region" evidence="1">
    <location>
        <begin position="63"/>
        <end position="90"/>
    </location>
</feature>
<keyword evidence="2" id="KW-1133">Transmembrane helix</keyword>
<dbReference type="RefSeq" id="WP_058232997.1">
    <property type="nucleotide sequence ID" value="NZ_FMYG01000006.1"/>
</dbReference>
<keyword evidence="1" id="KW-0175">Coiled coil</keyword>
<proteinExistence type="predicted"/>